<proteinExistence type="predicted"/>
<gene>
    <name evidence="2" type="ORF">VTL71DRAFT_6150</name>
</gene>
<keyword evidence="3" id="KW-1185">Reference proteome</keyword>
<comment type="caution">
    <text evidence="2">The sequence shown here is derived from an EMBL/GenBank/DDBJ whole genome shotgun (WGS) entry which is preliminary data.</text>
</comment>
<feature type="signal peptide" evidence="1">
    <location>
        <begin position="1"/>
        <end position="21"/>
    </location>
</feature>
<protein>
    <submittedName>
        <fullName evidence="2">Uncharacterized protein</fullName>
    </submittedName>
</protein>
<organism evidence="2 3">
    <name type="scientific">Oculimacula yallundae</name>
    <dbReference type="NCBI Taxonomy" id="86028"/>
    <lineage>
        <taxon>Eukaryota</taxon>
        <taxon>Fungi</taxon>
        <taxon>Dikarya</taxon>
        <taxon>Ascomycota</taxon>
        <taxon>Pezizomycotina</taxon>
        <taxon>Leotiomycetes</taxon>
        <taxon>Helotiales</taxon>
        <taxon>Ploettnerulaceae</taxon>
        <taxon>Oculimacula</taxon>
    </lineage>
</organism>
<dbReference type="Proteomes" id="UP001595075">
    <property type="component" value="Unassembled WGS sequence"/>
</dbReference>
<evidence type="ECO:0000256" key="1">
    <source>
        <dbReference type="SAM" id="SignalP"/>
    </source>
</evidence>
<feature type="chain" id="PRO_5045324820" evidence="1">
    <location>
        <begin position="22"/>
        <end position="77"/>
    </location>
</feature>
<name>A0ABR4BZJ6_9HELO</name>
<accession>A0ABR4BZJ6</accession>
<keyword evidence="1" id="KW-0732">Signal</keyword>
<reference evidence="2 3" key="1">
    <citation type="journal article" date="2024" name="Commun. Biol.">
        <title>Comparative genomic analysis of thermophilic fungi reveals convergent evolutionary adaptations and gene losses.</title>
        <authorList>
            <person name="Steindorff A.S."/>
            <person name="Aguilar-Pontes M.V."/>
            <person name="Robinson A.J."/>
            <person name="Andreopoulos B."/>
            <person name="LaButti K."/>
            <person name="Kuo A."/>
            <person name="Mondo S."/>
            <person name="Riley R."/>
            <person name="Otillar R."/>
            <person name="Haridas S."/>
            <person name="Lipzen A."/>
            <person name="Grimwood J."/>
            <person name="Schmutz J."/>
            <person name="Clum A."/>
            <person name="Reid I.D."/>
            <person name="Moisan M.C."/>
            <person name="Butler G."/>
            <person name="Nguyen T.T.M."/>
            <person name="Dewar K."/>
            <person name="Conant G."/>
            <person name="Drula E."/>
            <person name="Henrissat B."/>
            <person name="Hansel C."/>
            <person name="Singer S."/>
            <person name="Hutchinson M.I."/>
            <person name="de Vries R.P."/>
            <person name="Natvig D.O."/>
            <person name="Powell A.J."/>
            <person name="Tsang A."/>
            <person name="Grigoriev I.V."/>
        </authorList>
    </citation>
    <scope>NUCLEOTIDE SEQUENCE [LARGE SCALE GENOMIC DNA]</scope>
    <source>
        <strain evidence="2 3">CBS 494.80</strain>
    </source>
</reference>
<evidence type="ECO:0000313" key="2">
    <source>
        <dbReference type="EMBL" id="KAL2063078.1"/>
    </source>
</evidence>
<dbReference type="EMBL" id="JAZHXI010000016">
    <property type="protein sequence ID" value="KAL2063078.1"/>
    <property type="molecule type" value="Genomic_DNA"/>
</dbReference>
<sequence>MQFSIIAILALATSVMACSQADDCCWADLTACQQENGESASACHTREFIFAQCENFGVKCANGDCCSILTGEAIECV</sequence>
<evidence type="ECO:0000313" key="3">
    <source>
        <dbReference type="Proteomes" id="UP001595075"/>
    </source>
</evidence>